<dbReference type="InterPro" id="IPR011989">
    <property type="entry name" value="ARM-like"/>
</dbReference>
<dbReference type="SUPFAM" id="SSF48371">
    <property type="entry name" value="ARM repeat"/>
    <property type="match status" value="1"/>
</dbReference>
<reference evidence="2" key="1">
    <citation type="submission" date="2015-02" db="EMBL/GenBank/DDBJ databases">
        <authorList>
            <person name="Chooi Y.-H."/>
        </authorList>
    </citation>
    <scope>NUCLEOTIDE SEQUENCE [LARGE SCALE GENOMIC DNA]</scope>
    <source>
        <strain evidence="2">E3</strain>
    </source>
</reference>
<sequence length="831" mass="90683">MRRPRRQDNLEHVEQLLVTDGDIGGALAELGPQIGKAPLSRLHALIQPLAARMGPGADIEIIASLLATIAANNKPLTIIESSNVSSLVQACLSYCNTVHHRVGVLRALESIATNYPLKFVCADLRLALVQLARTGSAQERPPALACIGKLCAKAQTGPVDNEMKLVLAILVDIKDFEDPSVESGLGCLLSLLRVAKQSASAFATSVLMVLRRFMVAGLDASQMPPSVKAVSESDVSDSECVPHRRYLQVRLLSLQCLHAIAQTMPSLFSPQWAIMVPSVPSSIHLRRPFGGPTVVTALLYDPSSRVRSVAAQALAAMIEHSPVPVILSTATSGHPSGAFKPSSDRARDVLQCIHMTIRDFLRRTREDPALVYVLHALSALASATPYQQLPTFAVYLTDAVSQLSSLLASQSRFHVAMRHDLYSCTAAVLSVPCQHAHGVIGTLTDLLIEDQEAQCRAPPNAFTVLGHIAKHHRAAGFDARWLRVHSLLAKSLSHGVDHVRISALTFLGNWLDTCPQLSSFHGSAELLARDLIGCWNVPSTRLRSCCLTTLSHIPLEVWRHGLSYEQRQSILSFLEDSVASDEQLDSSRCLVLGVISAYEPTSPLLDSAIRAVAYTCTASGTSMSTRARACNALANILDQAEPCNELLKAVETYQVNIAAVVWCGLDTHRTAPLAICASRILAQIVYHQDLGRSLAPSSVWVPLVRQLISLASADERHAKVKWNLCRCLGRCLRVHNELCDDDVKSIVDLLVHVIRVCPNDKVRSSAITAVFGEHDALHRVPSFWEHFDSMVRDSRSTWSPSVRDLLEARAASLPELRSILDRLYDHLDDSR</sequence>
<dbReference type="Proteomes" id="UP000039324">
    <property type="component" value="Unassembled WGS sequence"/>
</dbReference>
<dbReference type="InterPro" id="IPR052107">
    <property type="entry name" value="HEAT6"/>
</dbReference>
<proteinExistence type="predicted"/>
<dbReference type="PANTHER" id="PTHR13366:SF0">
    <property type="entry name" value="HEAT REPEAT-CONTAINING PROTEIN 6"/>
    <property type="match status" value="1"/>
</dbReference>
<reference evidence="3 5" key="2">
    <citation type="submission" date="2018-03" db="EMBL/GenBank/DDBJ databases">
        <authorList>
            <person name="Fogelqvist J."/>
        </authorList>
    </citation>
    <scope>NUCLEOTIDE SEQUENCE [LARGE SCALE GENOMIC DNA]</scope>
</reference>
<dbReference type="InterPro" id="IPR016024">
    <property type="entry name" value="ARM-type_fold"/>
</dbReference>
<dbReference type="OrthoDB" id="422637at2759"/>
<feature type="domain" description="DUF4042" evidence="1">
    <location>
        <begin position="248"/>
        <end position="431"/>
    </location>
</feature>
<name>A0A0G4ILC1_PLABS</name>
<evidence type="ECO:0000313" key="3">
    <source>
        <dbReference type="EMBL" id="SPQ93480.1"/>
    </source>
</evidence>
<dbReference type="EMBL" id="OVEO01000001">
    <property type="protein sequence ID" value="SPQ93480.1"/>
    <property type="molecule type" value="Genomic_DNA"/>
</dbReference>
<accession>A0A0G4ILC1</accession>
<dbReference type="Pfam" id="PF13251">
    <property type="entry name" value="DUF4042"/>
    <property type="match status" value="1"/>
</dbReference>
<dbReference type="Gene3D" id="1.25.10.10">
    <property type="entry name" value="Leucine-rich Repeat Variant"/>
    <property type="match status" value="2"/>
</dbReference>
<keyword evidence="3" id="KW-0496">Mitochondrion</keyword>
<geneLocation type="mitochondrion" evidence="3"/>
<dbReference type="InterPro" id="IPR025283">
    <property type="entry name" value="DUF4042"/>
</dbReference>
<protein>
    <recommendedName>
        <fullName evidence="1">DUF4042 domain-containing protein</fullName>
    </recommendedName>
</protein>
<gene>
    <name evidence="2" type="ORF">PBRA_004663</name>
    <name evidence="3" type="ORF">PLBR_LOCUS695</name>
</gene>
<evidence type="ECO:0000313" key="2">
    <source>
        <dbReference type="EMBL" id="CEO95973.1"/>
    </source>
</evidence>
<evidence type="ECO:0000313" key="5">
    <source>
        <dbReference type="Proteomes" id="UP000290189"/>
    </source>
</evidence>
<dbReference type="Proteomes" id="UP000290189">
    <property type="component" value="Unassembled WGS sequence"/>
</dbReference>
<evidence type="ECO:0000259" key="1">
    <source>
        <dbReference type="Pfam" id="PF13251"/>
    </source>
</evidence>
<organism evidence="2 4">
    <name type="scientific">Plasmodiophora brassicae</name>
    <name type="common">Clubroot disease agent</name>
    <dbReference type="NCBI Taxonomy" id="37360"/>
    <lineage>
        <taxon>Eukaryota</taxon>
        <taxon>Sar</taxon>
        <taxon>Rhizaria</taxon>
        <taxon>Endomyxa</taxon>
        <taxon>Phytomyxea</taxon>
        <taxon>Plasmodiophorida</taxon>
        <taxon>Plasmodiophoridae</taxon>
        <taxon>Plasmodiophora</taxon>
    </lineage>
</organism>
<evidence type="ECO:0000313" key="4">
    <source>
        <dbReference type="Proteomes" id="UP000039324"/>
    </source>
</evidence>
<keyword evidence="4" id="KW-1185">Reference proteome</keyword>
<dbReference type="AlphaFoldDB" id="A0A0G4ILC1"/>
<dbReference type="PANTHER" id="PTHR13366">
    <property type="entry name" value="MALARIA ANTIGEN-RELATED"/>
    <property type="match status" value="1"/>
</dbReference>
<dbReference type="EMBL" id="CDSF01000046">
    <property type="protein sequence ID" value="CEO95973.1"/>
    <property type="molecule type" value="Genomic_DNA"/>
</dbReference>